<reference evidence="11" key="1">
    <citation type="journal article" date="2020" name="PLoS Negl. Trop. Dis.">
        <title>High-quality nuclear genome for Sarcoptes scabiei-A critical resource for a neglected parasite.</title>
        <authorList>
            <person name="Korhonen P.K."/>
            <person name="Gasser R.B."/>
            <person name="Ma G."/>
            <person name="Wang T."/>
            <person name="Stroehlein A.J."/>
            <person name="Young N.D."/>
            <person name="Ang C.S."/>
            <person name="Fernando D.D."/>
            <person name="Lu H.C."/>
            <person name="Taylor S."/>
            <person name="Reynolds S.L."/>
            <person name="Mofiz E."/>
            <person name="Najaraj S.H."/>
            <person name="Gowda H."/>
            <person name="Madugundu A."/>
            <person name="Renuse S."/>
            <person name="Holt D."/>
            <person name="Pandey A."/>
            <person name="Papenfuss A.T."/>
            <person name="Fischer K."/>
        </authorList>
    </citation>
    <scope>NUCLEOTIDE SEQUENCE [LARGE SCALE GENOMIC DNA]</scope>
</reference>
<keyword evidence="3" id="KW-0970">Cilium biogenesis/degradation</keyword>
<keyword evidence="11" id="KW-1185">Reference proteome</keyword>
<evidence type="ECO:0000256" key="3">
    <source>
        <dbReference type="ARBA" id="ARBA00022794"/>
    </source>
</evidence>
<dbReference type="Proteomes" id="UP000070412">
    <property type="component" value="Unassembled WGS sequence"/>
</dbReference>
<keyword evidence="4" id="KW-0206">Cytoskeleton</keyword>
<keyword evidence="5" id="KW-0966">Cell projection</keyword>
<dbReference type="GO" id="GO:0036038">
    <property type="term" value="C:MKS complex"/>
    <property type="evidence" value="ECO:0007669"/>
    <property type="project" value="TreeGrafter"/>
</dbReference>
<reference evidence="10" key="3">
    <citation type="submission" date="2022-06" db="UniProtKB">
        <authorList>
            <consortium name="EnsemblMetazoa"/>
        </authorList>
    </citation>
    <scope>IDENTIFICATION</scope>
</reference>
<comment type="similarity">
    <text evidence="6">Belongs to the B9D family.</text>
</comment>
<evidence type="ECO:0000256" key="2">
    <source>
        <dbReference type="ARBA" id="ARBA00022490"/>
    </source>
</evidence>
<organism evidence="9">
    <name type="scientific">Sarcoptes scabiei</name>
    <name type="common">Itch mite</name>
    <name type="synonym">Acarus scabiei</name>
    <dbReference type="NCBI Taxonomy" id="52283"/>
    <lineage>
        <taxon>Eukaryota</taxon>
        <taxon>Metazoa</taxon>
        <taxon>Ecdysozoa</taxon>
        <taxon>Arthropoda</taxon>
        <taxon>Chelicerata</taxon>
        <taxon>Arachnida</taxon>
        <taxon>Acari</taxon>
        <taxon>Acariformes</taxon>
        <taxon>Sarcoptiformes</taxon>
        <taxon>Astigmata</taxon>
        <taxon>Psoroptidia</taxon>
        <taxon>Sarcoptoidea</taxon>
        <taxon>Sarcoptidae</taxon>
        <taxon>Sarcoptinae</taxon>
        <taxon>Sarcoptes</taxon>
    </lineage>
</organism>
<accession>A0A834RB76</accession>
<protein>
    <recommendedName>
        <fullName evidence="7">B9 domain-containing protein 2</fullName>
    </recommendedName>
</protein>
<dbReference type="InterPro" id="IPR010796">
    <property type="entry name" value="C2_B9-type_dom"/>
</dbReference>
<keyword evidence="8" id="KW-1133">Transmembrane helix</keyword>
<feature type="transmembrane region" description="Helical" evidence="8">
    <location>
        <begin position="818"/>
        <end position="838"/>
    </location>
</feature>
<keyword evidence="8" id="KW-0472">Membrane</keyword>
<dbReference type="PANTHER" id="PTHR12968">
    <property type="entry name" value="B9 DOMAIN-CONTAINING"/>
    <property type="match status" value="1"/>
</dbReference>
<name>A0A834RB76_SARSC</name>
<dbReference type="AlphaFoldDB" id="A0A834RB76"/>
<dbReference type="GO" id="GO:0060271">
    <property type="term" value="P:cilium assembly"/>
    <property type="evidence" value="ECO:0007669"/>
    <property type="project" value="TreeGrafter"/>
</dbReference>
<evidence type="ECO:0000313" key="10">
    <source>
        <dbReference type="EnsemblMetazoa" id="KAF7493421.1"/>
    </source>
</evidence>
<keyword evidence="2" id="KW-0963">Cytoplasm</keyword>
<evidence type="ECO:0000256" key="6">
    <source>
        <dbReference type="ARBA" id="ARBA00038411"/>
    </source>
</evidence>
<evidence type="ECO:0000256" key="1">
    <source>
        <dbReference type="ARBA" id="ARBA00004120"/>
    </source>
</evidence>
<evidence type="ECO:0000313" key="11">
    <source>
        <dbReference type="Proteomes" id="UP000070412"/>
    </source>
</evidence>
<evidence type="ECO:0000256" key="8">
    <source>
        <dbReference type="SAM" id="Phobius"/>
    </source>
</evidence>
<reference evidence="9" key="2">
    <citation type="submission" date="2020-01" db="EMBL/GenBank/DDBJ databases">
        <authorList>
            <person name="Korhonen P.K.K."/>
            <person name="Guangxu M.G."/>
            <person name="Wang T.W."/>
            <person name="Stroehlein A.J.S."/>
            <person name="Young N.D."/>
            <person name="Ang C.-S.A."/>
            <person name="Fernando D.W.F."/>
            <person name="Lu H.L."/>
            <person name="Taylor S.T."/>
            <person name="Ehtesham M.E.M."/>
            <person name="Najaraj S.H.N."/>
            <person name="Harsha G.H.G."/>
            <person name="Madugundu A.M."/>
            <person name="Renuse S.R."/>
            <person name="Holt D.H."/>
            <person name="Pandey A.P."/>
            <person name="Papenfuss A.P."/>
            <person name="Gasser R.B.G."/>
            <person name="Fischer K.F."/>
        </authorList>
    </citation>
    <scope>NUCLEOTIDE SEQUENCE</scope>
    <source>
        <strain evidence="9">SSS_KF_BRIS2020</strain>
    </source>
</reference>
<comment type="subcellular location">
    <subcellularLocation>
        <location evidence="1">Cytoplasm</location>
        <location evidence="1">Cytoskeleton</location>
        <location evidence="1">Cilium basal body</location>
    </subcellularLocation>
</comment>
<dbReference type="PROSITE" id="PS51381">
    <property type="entry name" value="C2_B9"/>
    <property type="match status" value="1"/>
</dbReference>
<dbReference type="EMBL" id="WVUK01000056">
    <property type="protein sequence ID" value="KAF7493421.1"/>
    <property type="molecule type" value="Genomic_DNA"/>
</dbReference>
<evidence type="ECO:0000256" key="7">
    <source>
        <dbReference type="ARBA" id="ARBA00039272"/>
    </source>
</evidence>
<dbReference type="EnsemblMetazoa" id="SSS_7396s_mrna">
    <property type="protein sequence ID" value="KAF7493421.1"/>
    <property type="gene ID" value="SSS_7396"/>
</dbReference>
<feature type="transmembrane region" description="Helical" evidence="8">
    <location>
        <begin position="21"/>
        <end position="40"/>
    </location>
</feature>
<keyword evidence="8" id="KW-0812">Transmembrane</keyword>
<dbReference type="PANTHER" id="PTHR12968:SF2">
    <property type="entry name" value="B9 DOMAIN-CONTAINING PROTEIN 2"/>
    <property type="match status" value="1"/>
</dbReference>
<evidence type="ECO:0000256" key="5">
    <source>
        <dbReference type="ARBA" id="ARBA00023273"/>
    </source>
</evidence>
<evidence type="ECO:0000313" key="9">
    <source>
        <dbReference type="EMBL" id="KAF7493421.1"/>
    </source>
</evidence>
<dbReference type="OrthoDB" id="184109at2759"/>
<sequence length="844" mass="97691">MFFKELYFLKISFDKKTLRNIPFFFYTLFLAFLGSGWKILEGIAEGQTQIDSTCNGDFACWQHPIDLHLVTKGIQGWPKIIFEIWHKNSLDQNSLIGYGVVNVPSQPGSKKILCPCWRPIGSVLDRLAQMFNARSSSSSPIFCLVRDNTESKQTFIKRPIIKNPKQLDEIVGSKHQFSWDQSMLVGKKFKSNLVTQIDPINQDDISIDSNSLSRKENFFLISNKKNANEFLRISRLQYQSGSPMKWFQLYSDGRDDYGGNVSKKYIRLKSIKWTLPTSSKLYSNFYGLCGGWKEVQYLYDFYSICRLRFDKKRSFEENCRIEKRLDWRTYIKEEWLFLYKNLENIDSEKFTATISNVELFRIEFINGSLQNKSTYYDVRLRQCRNVVEQIDVTIWHEGIKGPRKITIAVKQIDLPEESENFQQILNVTFVWFDKNLFASSSTSTKNSTSLIEKISKLTKIDRSTRIGYFFGDQMNFWRKPLRSATNDNNDVDGNKTETTPSSSFTRLNQLNVFTSDSDGICQKPSASSSFKFNQIKNQFIRFGINQFQFCRIDSNEVKRLSGLDSQTLCDQFQQLINQYLIFSDQIYFNLSDSKQNFSLFGESMRLIPIDSGGQSYYTNQKRLMNELVEIFDRTNEEIDQKNDQSILASQSKCLNLFNGLNLHFYFIRIDLDHFKIIGADYSKTIGQISPAFDCERKSVQNSRLFSLAETNQSVANKSIESEEKICSFRETDLNGLYLSRSIDFIDLSSPFIPEYAPAPSIKIELPSDFFYPFLTTAPITTTTSSSFQSNTCNSLAMWDFLSTIGLSHSNFIKINSKLLLIIQFVLVYVFIHSTVFSITNQAFI</sequence>
<gene>
    <name evidence="9" type="ORF">SSS_7396</name>
</gene>
<proteinExistence type="inferred from homology"/>
<dbReference type="Pfam" id="PF07162">
    <property type="entry name" value="B9-C2"/>
    <property type="match status" value="1"/>
</dbReference>
<evidence type="ECO:0000256" key="4">
    <source>
        <dbReference type="ARBA" id="ARBA00023212"/>
    </source>
</evidence>